<name>A0A1A8TP39_9GAMM</name>
<evidence type="ECO:0000259" key="3">
    <source>
        <dbReference type="Pfam" id="PF06761"/>
    </source>
</evidence>
<keyword evidence="7" id="KW-1185">Reference proteome</keyword>
<dbReference type="Pfam" id="PF14331">
    <property type="entry name" value="IcmF-related_N"/>
    <property type="match status" value="1"/>
</dbReference>
<evidence type="ECO:0000256" key="1">
    <source>
        <dbReference type="SAM" id="Phobius"/>
    </source>
</evidence>
<evidence type="ECO:0000259" key="5">
    <source>
        <dbReference type="Pfam" id="PF21070"/>
    </source>
</evidence>
<reference evidence="6 7" key="1">
    <citation type="submission" date="2016-06" db="EMBL/GenBank/DDBJ databases">
        <authorList>
            <person name="Kjaerup R.B."/>
            <person name="Dalgaard T.S."/>
            <person name="Juul-Madsen H.R."/>
        </authorList>
    </citation>
    <scope>NUCLEOTIDE SEQUENCE [LARGE SCALE GENOMIC DNA]</scope>
    <source>
        <strain evidence="6 7">CECT 8886</strain>
    </source>
</reference>
<dbReference type="InterPro" id="IPR025743">
    <property type="entry name" value="TssM1_N"/>
</dbReference>
<dbReference type="Pfam" id="PF21070">
    <property type="entry name" value="IcmF_helical"/>
    <property type="match status" value="1"/>
</dbReference>
<dbReference type="STRING" id="1792290.MSP8886_03171"/>
<accession>A0A1A8TP39</accession>
<sequence length="1169" mass="131064">MSFIKRCKKLSYILTSRTAMLIIGFLCLFLLIWFGGPLIAIAGFVPLKSILARVILILCIVLGVAVTKIYQLSKQSKRNTNMAEELIDDSVDNDDINEEINTLKNRMSDAIALLKDVKLFKGKNIYQLPWYIMIGPPGAGKTTIINNSGLDYPLKDKLGVDLIKGVGGTRNCDWWFTNKAVLIDTAGRYTTQDSHAKHDSKAWQGFLGLLRKYRPLRPINGVVISMGISELMGQTKTERNLHARAIKQRLQELQNQLGMTFPVYVILSKADLIDGFRDFFNELTEEESNQIWGVTFPMDSKNGTQIEQFNKEFHGLIANLAEMLNRRLINERDESVRAKVFEFPHQLRFLQEVSYSFLKEIFTPNTYEQPPVFRGVYLTSATQEGDPSSFLSDKKVANGGHINKSRSFFIKKVLESVVFPEQNLASTNKYHDKQNKWLRVAGVSLGCVGLLGFGFLAYGSYSSNSKLIDQTDKLVTQYKKVDSGVFDTNNLVVLNDRLNALRDLPAIKPGAEDQGSLVGVGLDKISNLKQTSMSAYERSLKAYLEPYMVKVLLSEMKNNAEHLSYLYETLRTYLMLYMPDHFDASDVEAWFDAYFDRKLPGDKNVQIRADLHHHLATLLSIKLDQTQMDSDAVHAARLALTKLPVAERAYQRLRADYMNSSIPPFRLTDVISAKTADAFELKDPSEASNTIPGLYTYNGFYGIFNVEKSKMLGTLISSNWVYGKEAAGTYDVSKQQVEKELERRYFQDYIYYWKSFLDNLKVKDFNSVSEGIKVTDALSGPEAPIKNIISVVQRNVALTNAPESQTNGALKKAAGLAGAANAAIAEKAERINKFLPEATQPGSKKLLPGHEVEEAFQGILGLDPAKLDKVQSDLKSLNVYLNKISQSDDMTASIKEQLKGKGEPDFINQLSSSDIVAPFSDWLKSVAGDTSDIVKLNADRVINKMWRNDVLPEYRAAIAGRYPVAKNSKQEISLKDFAHFFGPGGTLDKFFTTYVAPSVNMGSTRWSFKRDIGMSLSTLTMFHEAYRIRKAFFDNGSGALDIGFGLKPEELDRSVSSIKLDVNGQSLVYRHGPQRVTSMSWPGPKPLAGTKVEFSLIGGGRLISQNYDGEWSLFRMLDALQRKRAKTAKDLSMHFDVEGNSAVVKLLPNSVRNPFWNDSLESFTCPNKL</sequence>
<evidence type="ECO:0000313" key="6">
    <source>
        <dbReference type="EMBL" id="SBS34790.1"/>
    </source>
</evidence>
<organism evidence="6 7">
    <name type="scientific">Marinomonas spartinae</name>
    <dbReference type="NCBI Taxonomy" id="1792290"/>
    <lineage>
        <taxon>Bacteria</taxon>
        <taxon>Pseudomonadati</taxon>
        <taxon>Pseudomonadota</taxon>
        <taxon>Gammaproteobacteria</taxon>
        <taxon>Oceanospirillales</taxon>
        <taxon>Oceanospirillaceae</taxon>
        <taxon>Marinomonas</taxon>
    </lineage>
</organism>
<proteinExistence type="predicted"/>
<dbReference type="InterPro" id="IPR027417">
    <property type="entry name" value="P-loop_NTPase"/>
</dbReference>
<evidence type="ECO:0000259" key="2">
    <source>
        <dbReference type="Pfam" id="PF06744"/>
    </source>
</evidence>
<keyword evidence="1" id="KW-0812">Transmembrane</keyword>
<dbReference type="SUPFAM" id="SSF52540">
    <property type="entry name" value="P-loop containing nucleoside triphosphate hydrolases"/>
    <property type="match status" value="2"/>
</dbReference>
<feature type="domain" description="Type VI secretion system IcmF C-terminal" evidence="2">
    <location>
        <begin position="1044"/>
        <end position="1146"/>
    </location>
</feature>
<dbReference type="EMBL" id="FLOB01000008">
    <property type="protein sequence ID" value="SBS34790.1"/>
    <property type="molecule type" value="Genomic_DNA"/>
</dbReference>
<evidence type="ECO:0000313" key="7">
    <source>
        <dbReference type="Proteomes" id="UP000092544"/>
    </source>
</evidence>
<dbReference type="InterPro" id="IPR017731">
    <property type="entry name" value="TssM1-like"/>
</dbReference>
<dbReference type="InterPro" id="IPR053156">
    <property type="entry name" value="T6SS_TssM-like"/>
</dbReference>
<dbReference type="PANTHER" id="PTHR36153">
    <property type="entry name" value="INNER MEMBRANE PROTEIN-RELATED"/>
    <property type="match status" value="1"/>
</dbReference>
<dbReference type="InterPro" id="IPR048677">
    <property type="entry name" value="TssM1_hel"/>
</dbReference>
<feature type="domain" description="IcmF-related" evidence="3">
    <location>
        <begin position="497"/>
        <end position="796"/>
    </location>
</feature>
<dbReference type="PANTHER" id="PTHR36153:SF1">
    <property type="entry name" value="TYPE VI SECRETION SYSTEM COMPONENT TSSM1"/>
    <property type="match status" value="1"/>
</dbReference>
<dbReference type="Pfam" id="PF06744">
    <property type="entry name" value="IcmF_C"/>
    <property type="match status" value="1"/>
</dbReference>
<feature type="transmembrane region" description="Helical" evidence="1">
    <location>
        <begin position="21"/>
        <end position="44"/>
    </location>
</feature>
<keyword evidence="1" id="KW-1133">Transmembrane helix</keyword>
<dbReference type="AlphaFoldDB" id="A0A1A8TP39"/>
<dbReference type="Gene3D" id="3.40.50.300">
    <property type="entry name" value="P-loop containing nucleotide triphosphate hydrolases"/>
    <property type="match status" value="1"/>
</dbReference>
<dbReference type="NCBIfam" id="TIGR03348">
    <property type="entry name" value="VI_IcmF"/>
    <property type="match status" value="1"/>
</dbReference>
<gene>
    <name evidence="6" type="ORF">MSP8886_03171</name>
</gene>
<dbReference type="InterPro" id="IPR010623">
    <property type="entry name" value="IcmF_C"/>
</dbReference>
<keyword evidence="1" id="KW-0472">Membrane</keyword>
<dbReference type="OrthoDB" id="9758229at2"/>
<evidence type="ECO:0000259" key="4">
    <source>
        <dbReference type="Pfam" id="PF14331"/>
    </source>
</evidence>
<feature type="domain" description="Type VI secretion system component TssM1 N-terminal" evidence="4">
    <location>
        <begin position="197"/>
        <end position="444"/>
    </location>
</feature>
<feature type="domain" description="Type VI secretion system component TssM1 helical" evidence="5">
    <location>
        <begin position="940"/>
        <end position="1011"/>
    </location>
</feature>
<dbReference type="InterPro" id="IPR009612">
    <property type="entry name" value="IcmF-rel"/>
</dbReference>
<feature type="transmembrane region" description="Helical" evidence="1">
    <location>
        <begin position="50"/>
        <end position="70"/>
    </location>
</feature>
<dbReference type="Pfam" id="PF06761">
    <property type="entry name" value="IcmF-related"/>
    <property type="match status" value="1"/>
</dbReference>
<protein>
    <submittedName>
        <fullName evidence="6">Intracellular multiplication and human macrophage-killing</fullName>
    </submittedName>
</protein>
<feature type="transmembrane region" description="Helical" evidence="1">
    <location>
        <begin position="437"/>
        <end position="461"/>
    </location>
</feature>
<dbReference type="Proteomes" id="UP000092544">
    <property type="component" value="Unassembled WGS sequence"/>
</dbReference>